<accession>A0ACB9SW43</accession>
<gene>
    <name evidence="1" type="ORF">MML48_7g00012117</name>
</gene>
<protein>
    <submittedName>
        <fullName evidence="1">Pentatricopeptide repeat domain-containing protein 3</fullName>
    </submittedName>
</protein>
<organism evidence="1 2">
    <name type="scientific">Holotrichia oblita</name>
    <name type="common">Chafer beetle</name>
    <dbReference type="NCBI Taxonomy" id="644536"/>
    <lineage>
        <taxon>Eukaryota</taxon>
        <taxon>Metazoa</taxon>
        <taxon>Ecdysozoa</taxon>
        <taxon>Arthropoda</taxon>
        <taxon>Hexapoda</taxon>
        <taxon>Insecta</taxon>
        <taxon>Pterygota</taxon>
        <taxon>Neoptera</taxon>
        <taxon>Endopterygota</taxon>
        <taxon>Coleoptera</taxon>
        <taxon>Polyphaga</taxon>
        <taxon>Scarabaeiformia</taxon>
        <taxon>Scarabaeidae</taxon>
        <taxon>Melolonthinae</taxon>
        <taxon>Holotrichia</taxon>
    </lineage>
</organism>
<name>A0ACB9SW43_HOLOL</name>
<comment type="caution">
    <text evidence="1">The sequence shown here is derived from an EMBL/GenBank/DDBJ whole genome shotgun (WGS) entry which is preliminary data.</text>
</comment>
<keyword evidence="2" id="KW-1185">Reference proteome</keyword>
<dbReference type="EMBL" id="CM043021">
    <property type="protein sequence ID" value="KAI4458763.1"/>
    <property type="molecule type" value="Genomic_DNA"/>
</dbReference>
<sequence>MKSVFSILNPRGHNLNKIHKLNIGIRLSHTAEEKIDIPKRIQRGPTDILRALESTVKTDLTAAHYKYHDDPFLIPMSNVGKRTFAMAQESGRKAAHWVRAQHPELFQHNAADPPIQMFFPKIVYNKDGDISEDNLKAAIKAVLVNDAVEIYKLCKEKGIEISPETMISFLEVLCYNNGDETLPEEFIEERWFRQSTKGKEKKRKTWKDGALAEEIFISINNPDGMAYSALIQGMSKYYQSDRAWQLFQEAQEKGIALNIETYNSLIRVSNFLKENYDLRWTFIVDLLTLAAKAKLKPNLRTLNAVLESLSLMGTSKNTKNLTLQTLSEFKKIGVEPALSSWYYVLNTFCKERGPVSWVLEDILVEIENKEHKIQDLVDTFFFVTAMDVCRNHLHDKELAKRVNKLLHHGSNYDLIGDSFKESIYYRHYFILLCQTEPLDTFMEEIYFKLVPHIYVPEPSVMGEILDSIEINTAIEYVPRIWSDMTIFDHTDREKLMSSILNIMVNNHPEDKPDLVEKFGIIAWDIFTKIENQNEHRTQPVMFTGVMLGNILTLLLQNQDFEKATEIVEKLDSDHQKVVGVPGIKPLEMYLDYCIRENAPSKAIVCIQYCAESGFQEAENMAKRLHSEMTLDETHLEKLSKIVGNFFIEQSLKKNENTT</sequence>
<dbReference type="Proteomes" id="UP001056778">
    <property type="component" value="Chromosome 7"/>
</dbReference>
<evidence type="ECO:0000313" key="1">
    <source>
        <dbReference type="EMBL" id="KAI4458763.1"/>
    </source>
</evidence>
<proteinExistence type="predicted"/>
<evidence type="ECO:0000313" key="2">
    <source>
        <dbReference type="Proteomes" id="UP001056778"/>
    </source>
</evidence>
<reference evidence="1" key="1">
    <citation type="submission" date="2022-04" db="EMBL/GenBank/DDBJ databases">
        <title>Chromosome-scale genome assembly of Holotrichia oblita Faldermann.</title>
        <authorList>
            <person name="Rongchong L."/>
        </authorList>
    </citation>
    <scope>NUCLEOTIDE SEQUENCE</scope>
    <source>
        <strain evidence="1">81SQS9</strain>
    </source>
</reference>